<name>A0A817UE73_9BILA</name>
<dbReference type="AlphaFoldDB" id="A0A817UE73"/>
<feature type="non-terminal residue" evidence="1">
    <location>
        <position position="1"/>
    </location>
</feature>
<dbReference type="Proteomes" id="UP000663825">
    <property type="component" value="Unassembled WGS sequence"/>
</dbReference>
<accession>A0A817UE73</accession>
<sequence length="18" mass="1602">VSDGGDGDGGDSGSGCIF</sequence>
<proteinExistence type="predicted"/>
<evidence type="ECO:0000313" key="2">
    <source>
        <dbReference type="Proteomes" id="UP000663825"/>
    </source>
</evidence>
<comment type="caution">
    <text evidence="1">The sequence shown here is derived from an EMBL/GenBank/DDBJ whole genome shotgun (WGS) entry which is preliminary data.</text>
</comment>
<protein>
    <submittedName>
        <fullName evidence="1">Uncharacterized protein</fullName>
    </submittedName>
</protein>
<evidence type="ECO:0000313" key="1">
    <source>
        <dbReference type="EMBL" id="CAF3331391.1"/>
    </source>
</evidence>
<organism evidence="1 2">
    <name type="scientific">Rotaria socialis</name>
    <dbReference type="NCBI Taxonomy" id="392032"/>
    <lineage>
        <taxon>Eukaryota</taxon>
        <taxon>Metazoa</taxon>
        <taxon>Spiralia</taxon>
        <taxon>Gnathifera</taxon>
        <taxon>Rotifera</taxon>
        <taxon>Eurotatoria</taxon>
        <taxon>Bdelloidea</taxon>
        <taxon>Philodinida</taxon>
        <taxon>Philodinidae</taxon>
        <taxon>Rotaria</taxon>
    </lineage>
</organism>
<gene>
    <name evidence="1" type="ORF">TIS948_LOCUS21366</name>
</gene>
<dbReference type="EMBL" id="CAJNXB010003668">
    <property type="protein sequence ID" value="CAF3331391.1"/>
    <property type="molecule type" value="Genomic_DNA"/>
</dbReference>
<reference evidence="1" key="1">
    <citation type="submission" date="2021-02" db="EMBL/GenBank/DDBJ databases">
        <authorList>
            <person name="Nowell W R."/>
        </authorList>
    </citation>
    <scope>NUCLEOTIDE SEQUENCE</scope>
</reference>